<protein>
    <recommendedName>
        <fullName evidence="7">Phosphatase and actin regulator</fullName>
    </recommendedName>
</protein>
<evidence type="ECO:0000256" key="2">
    <source>
        <dbReference type="ARBA" id="ARBA00022737"/>
    </source>
</evidence>
<sequence>MFRPGMIKFPIHVGSVSADYVSSDEEEISLKTDPLIQTTEELIAHRKKRKHLWELRTEHLSTFLSRRPSKDDLIARNVFPSMSIEERMRTRQAIEAILDKRLLRRPTWNELKEKNIIHQLSEEKRREQREEMKRMLNRKLSYRPTVEELKERKIIRFNDYVEVTDADHYDRKADKPWTKLTARDKADIRKELNDFKATEMAVHQESRHFTRYHKP</sequence>
<dbReference type="EMBL" id="JBJKFK010001266">
    <property type="protein sequence ID" value="KAL3313569.1"/>
    <property type="molecule type" value="Genomic_DNA"/>
</dbReference>
<keyword evidence="2" id="KW-0677">Repeat</keyword>
<feature type="repeat" description="RPEL" evidence="4">
    <location>
        <begin position="134"/>
        <end position="159"/>
    </location>
</feature>
<keyword evidence="6" id="KW-1185">Reference proteome</keyword>
<dbReference type="InterPro" id="IPR004018">
    <property type="entry name" value="RPEL_repeat"/>
</dbReference>
<keyword evidence="3" id="KW-0009">Actin-binding</keyword>
<evidence type="ECO:0000313" key="5">
    <source>
        <dbReference type="EMBL" id="KAL3313569.1"/>
    </source>
</evidence>
<dbReference type="Gene3D" id="6.10.140.1750">
    <property type="match status" value="1"/>
</dbReference>
<dbReference type="Pfam" id="PF02755">
    <property type="entry name" value="RPEL"/>
    <property type="match status" value="1"/>
</dbReference>
<reference evidence="5 6" key="1">
    <citation type="submission" date="2024-11" db="EMBL/GenBank/DDBJ databases">
        <title>Adaptive evolution of stress response genes in parasites aligns with host niche diversity.</title>
        <authorList>
            <person name="Hahn C."/>
            <person name="Resl P."/>
        </authorList>
    </citation>
    <scope>NUCLEOTIDE SEQUENCE [LARGE SCALE GENOMIC DNA]</scope>
    <source>
        <strain evidence="5">EGGRZ-B1_66</strain>
        <tissue evidence="5">Body</tissue>
    </source>
</reference>
<dbReference type="PROSITE" id="PS51073">
    <property type="entry name" value="RPEL"/>
    <property type="match status" value="1"/>
</dbReference>
<proteinExistence type="inferred from homology"/>
<evidence type="ECO:0000313" key="6">
    <source>
        <dbReference type="Proteomes" id="UP001626550"/>
    </source>
</evidence>
<organism evidence="5 6">
    <name type="scientific">Cichlidogyrus casuarinus</name>
    <dbReference type="NCBI Taxonomy" id="1844966"/>
    <lineage>
        <taxon>Eukaryota</taxon>
        <taxon>Metazoa</taxon>
        <taxon>Spiralia</taxon>
        <taxon>Lophotrochozoa</taxon>
        <taxon>Platyhelminthes</taxon>
        <taxon>Monogenea</taxon>
        <taxon>Monopisthocotylea</taxon>
        <taxon>Dactylogyridea</taxon>
        <taxon>Ancyrocephalidae</taxon>
        <taxon>Cichlidogyrus</taxon>
    </lineage>
</organism>
<dbReference type="AlphaFoldDB" id="A0ABD2Q1Z5"/>
<dbReference type="Proteomes" id="UP001626550">
    <property type="component" value="Unassembled WGS sequence"/>
</dbReference>
<dbReference type="Gene3D" id="6.10.140.2130">
    <property type="match status" value="1"/>
</dbReference>
<dbReference type="PANTHER" id="PTHR12751">
    <property type="entry name" value="PHOSPHATASE AND ACTIN REGULATOR PHACTR"/>
    <property type="match status" value="1"/>
</dbReference>
<evidence type="ECO:0008006" key="7">
    <source>
        <dbReference type="Google" id="ProtNLM"/>
    </source>
</evidence>
<dbReference type="GO" id="GO:0003779">
    <property type="term" value="F:actin binding"/>
    <property type="evidence" value="ECO:0007669"/>
    <property type="project" value="UniProtKB-KW"/>
</dbReference>
<comment type="similarity">
    <text evidence="1">Belongs to the phosphatase and actin regulator family.</text>
</comment>
<gene>
    <name evidence="5" type="ORF">Ciccas_007826</name>
</gene>
<evidence type="ECO:0000256" key="1">
    <source>
        <dbReference type="ARBA" id="ARBA00009795"/>
    </source>
</evidence>
<dbReference type="SMART" id="SM00707">
    <property type="entry name" value="RPEL"/>
    <property type="match status" value="3"/>
</dbReference>
<dbReference type="PANTHER" id="PTHR12751:SF18">
    <property type="entry name" value="PHOSPHATASE AND ACTIN REGULATOR 1"/>
    <property type="match status" value="1"/>
</dbReference>
<comment type="caution">
    <text evidence="5">The sequence shown here is derived from an EMBL/GenBank/DDBJ whole genome shotgun (WGS) entry which is preliminary data.</text>
</comment>
<accession>A0ABD2Q1Z5</accession>
<evidence type="ECO:0000256" key="4">
    <source>
        <dbReference type="PROSITE-ProRule" id="PRU00401"/>
    </source>
</evidence>
<evidence type="ECO:0000256" key="3">
    <source>
        <dbReference type="ARBA" id="ARBA00023203"/>
    </source>
</evidence>
<name>A0ABD2Q1Z5_9PLAT</name>